<dbReference type="RefSeq" id="WP_115433255.1">
    <property type="nucleotide sequence ID" value="NZ_CP031337.1"/>
</dbReference>
<organism evidence="3 4">
    <name type="scientific">Crenobacter cavernae</name>
    <dbReference type="NCBI Taxonomy" id="2290923"/>
    <lineage>
        <taxon>Bacteria</taxon>
        <taxon>Pseudomonadati</taxon>
        <taxon>Pseudomonadota</taxon>
        <taxon>Betaproteobacteria</taxon>
        <taxon>Neisseriales</taxon>
        <taxon>Neisseriaceae</taxon>
        <taxon>Crenobacter</taxon>
    </lineage>
</organism>
<evidence type="ECO:0000259" key="2">
    <source>
        <dbReference type="Pfam" id="PF14090"/>
    </source>
</evidence>
<dbReference type="OrthoDB" id="8605365at2"/>
<feature type="compositionally biased region" description="Polar residues" evidence="1">
    <location>
        <begin position="15"/>
        <end position="25"/>
    </location>
</feature>
<proteinExistence type="predicted"/>
<feature type="domain" description="Winged helix-turn-helix" evidence="2">
    <location>
        <begin position="32"/>
        <end position="99"/>
    </location>
</feature>
<reference evidence="3 4" key="1">
    <citation type="submission" date="2018-07" db="EMBL/GenBank/DDBJ databases">
        <title>Crenobacter cavernae sp. nov., isolated from a karst cave.</title>
        <authorList>
            <person name="Zhu H."/>
        </authorList>
    </citation>
    <scope>NUCLEOTIDE SEQUENCE [LARGE SCALE GENOMIC DNA]</scope>
    <source>
        <strain evidence="3 4">K1W11S-77</strain>
    </source>
</reference>
<dbReference type="KEGG" id="ccah:DWG20_07685"/>
<evidence type="ECO:0000256" key="1">
    <source>
        <dbReference type="SAM" id="MobiDB-lite"/>
    </source>
</evidence>
<dbReference type="InterPro" id="IPR055245">
    <property type="entry name" value="HTH_proteobacteria"/>
</dbReference>
<protein>
    <recommendedName>
        <fullName evidence="2">Winged helix-turn-helix domain-containing protein</fullName>
    </recommendedName>
</protein>
<feature type="region of interest" description="Disordered" evidence="1">
    <location>
        <begin position="1"/>
        <end position="26"/>
    </location>
</feature>
<dbReference type="AlphaFoldDB" id="A0A345Y5W8"/>
<dbReference type="Pfam" id="PF14090">
    <property type="entry name" value="HTH_39"/>
    <property type="match status" value="1"/>
</dbReference>
<accession>A0A345Y5W8</accession>
<dbReference type="EMBL" id="CP031337">
    <property type="protein sequence ID" value="AXK39320.1"/>
    <property type="molecule type" value="Genomic_DNA"/>
</dbReference>
<name>A0A345Y5W8_9NEIS</name>
<evidence type="ECO:0000313" key="4">
    <source>
        <dbReference type="Proteomes" id="UP000254537"/>
    </source>
</evidence>
<dbReference type="Proteomes" id="UP000254537">
    <property type="component" value="Chromosome"/>
</dbReference>
<feature type="compositionally biased region" description="Basic and acidic residues" evidence="1">
    <location>
        <begin position="1"/>
        <end position="10"/>
    </location>
</feature>
<evidence type="ECO:0000313" key="3">
    <source>
        <dbReference type="EMBL" id="AXK39320.1"/>
    </source>
</evidence>
<sequence>MEKKNARPAEAETSAHISANQSTATPPIVTGQCAEVLAILRERGSVLSLELTADRAIPEAAARIHELRAMGFNIITTLLAEVVFRDRVRRKVARYTLGTPAWSALDYGKNGTLMSDQAVARCPPG</sequence>
<gene>
    <name evidence="3" type="ORF">DWG20_07685</name>
</gene>